<keyword evidence="4" id="KW-0597">Phosphoprotein</keyword>
<dbReference type="Pfam" id="PF00672">
    <property type="entry name" value="HAMP"/>
    <property type="match status" value="1"/>
</dbReference>
<dbReference type="SMART" id="SM00304">
    <property type="entry name" value="HAMP"/>
    <property type="match status" value="1"/>
</dbReference>
<dbReference type="SUPFAM" id="SSF55874">
    <property type="entry name" value="ATPase domain of HSP90 chaperone/DNA topoisomerase II/histidine kinase"/>
    <property type="match status" value="1"/>
</dbReference>
<keyword evidence="6 11" id="KW-0812">Transmembrane</keyword>
<dbReference type="CDD" id="cd00075">
    <property type="entry name" value="HATPase"/>
    <property type="match status" value="1"/>
</dbReference>
<comment type="caution">
    <text evidence="14">The sequence shown here is derived from an EMBL/GenBank/DDBJ whole genome shotgun (WGS) entry which is preliminary data.</text>
</comment>
<dbReference type="RefSeq" id="WP_111171788.1">
    <property type="nucleotide sequence ID" value="NZ_POUA01000523.1"/>
</dbReference>
<dbReference type="EMBL" id="POUA01000523">
    <property type="protein sequence ID" value="PZG23648.1"/>
    <property type="molecule type" value="Genomic_DNA"/>
</dbReference>
<evidence type="ECO:0000256" key="8">
    <source>
        <dbReference type="ARBA" id="ARBA00022989"/>
    </source>
</evidence>
<evidence type="ECO:0000256" key="6">
    <source>
        <dbReference type="ARBA" id="ARBA00022692"/>
    </source>
</evidence>
<feature type="domain" description="HAMP" evidence="13">
    <location>
        <begin position="80"/>
        <end position="133"/>
    </location>
</feature>
<dbReference type="InterPro" id="IPR003594">
    <property type="entry name" value="HATPase_dom"/>
</dbReference>
<evidence type="ECO:0000259" key="13">
    <source>
        <dbReference type="PROSITE" id="PS50885"/>
    </source>
</evidence>
<dbReference type="PROSITE" id="PS50109">
    <property type="entry name" value="HIS_KIN"/>
    <property type="match status" value="1"/>
</dbReference>
<dbReference type="PROSITE" id="PS50885">
    <property type="entry name" value="HAMP"/>
    <property type="match status" value="1"/>
</dbReference>
<keyword evidence="15" id="KW-1185">Reference proteome</keyword>
<evidence type="ECO:0000256" key="5">
    <source>
        <dbReference type="ARBA" id="ARBA00022679"/>
    </source>
</evidence>
<feature type="transmembrane region" description="Helical" evidence="11">
    <location>
        <begin position="12"/>
        <end position="33"/>
    </location>
</feature>
<evidence type="ECO:0000256" key="1">
    <source>
        <dbReference type="ARBA" id="ARBA00000085"/>
    </source>
</evidence>
<dbReference type="PRINTS" id="PR00344">
    <property type="entry name" value="BCTRLSENSOR"/>
</dbReference>
<dbReference type="InterPro" id="IPR036890">
    <property type="entry name" value="HATPase_C_sf"/>
</dbReference>
<reference evidence="14 15" key="1">
    <citation type="submission" date="2018-01" db="EMBL/GenBank/DDBJ databases">
        <title>Draft genome sequence of Sphaerisporangium sp. 7K107.</title>
        <authorList>
            <person name="Sahin N."/>
            <person name="Saygin H."/>
            <person name="Ay H."/>
        </authorList>
    </citation>
    <scope>NUCLEOTIDE SEQUENCE [LARGE SCALE GENOMIC DNA]</scope>
    <source>
        <strain evidence="14 15">7K107</strain>
    </source>
</reference>
<dbReference type="SMART" id="SM00387">
    <property type="entry name" value="HATPase_c"/>
    <property type="match status" value="1"/>
</dbReference>
<evidence type="ECO:0000256" key="4">
    <source>
        <dbReference type="ARBA" id="ARBA00022553"/>
    </source>
</evidence>
<organism evidence="14 15">
    <name type="scientific">Spongiactinospora gelatinilytica</name>
    <dbReference type="NCBI Taxonomy" id="2666298"/>
    <lineage>
        <taxon>Bacteria</taxon>
        <taxon>Bacillati</taxon>
        <taxon>Actinomycetota</taxon>
        <taxon>Actinomycetes</taxon>
        <taxon>Streptosporangiales</taxon>
        <taxon>Streptosporangiaceae</taxon>
        <taxon>Spongiactinospora</taxon>
    </lineage>
</organism>
<dbReference type="InterPro" id="IPR036097">
    <property type="entry name" value="HisK_dim/P_sf"/>
</dbReference>
<evidence type="ECO:0000256" key="3">
    <source>
        <dbReference type="ARBA" id="ARBA00012438"/>
    </source>
</evidence>
<dbReference type="InterPro" id="IPR003660">
    <property type="entry name" value="HAMP_dom"/>
</dbReference>
<comment type="subcellular location">
    <subcellularLocation>
        <location evidence="2">Cell membrane</location>
    </subcellularLocation>
</comment>
<dbReference type="Gene3D" id="1.10.287.130">
    <property type="match status" value="1"/>
</dbReference>
<dbReference type="Pfam" id="PF02518">
    <property type="entry name" value="HATPase_c"/>
    <property type="match status" value="1"/>
</dbReference>
<dbReference type="CDD" id="cd00082">
    <property type="entry name" value="HisKA"/>
    <property type="match status" value="1"/>
</dbReference>
<sequence>MIRPLRSLRARLAVLGFLAIYLPLLLLSGVVLVTETETATEIVNGAEQVADVTSHTTVSVTWTLVALGPAAAAAAWWWAGRAVRPIERVRAVADEIGATDLSRRIGLSRGPVEVTALAASFDAMLDRLERAAATQRRLIEETSHELRIPLSVLLANADVLLAHPAPTLRVYREGLERSRAAAVRLRTVIDDLLAEARGRARVLDRRPADLMALVRDVVAGAAPLAAGKDIDVSVAGPDAVECAVDGPTVGRAVANLVDNAIRYGPPGSSVEIEVGASGREAVVTVTDHGAGVPAGERERIFQRFWRGRRDVPGTGLGLPIARQVARAHGGDLTVCSPGPAGDGCVFRLTLRR</sequence>
<evidence type="ECO:0000313" key="15">
    <source>
        <dbReference type="Proteomes" id="UP000248544"/>
    </source>
</evidence>
<dbReference type="EC" id="2.7.13.3" evidence="3"/>
<feature type="domain" description="Histidine kinase" evidence="12">
    <location>
        <begin position="141"/>
        <end position="352"/>
    </location>
</feature>
<dbReference type="Pfam" id="PF00512">
    <property type="entry name" value="HisKA"/>
    <property type="match status" value="1"/>
</dbReference>
<evidence type="ECO:0000259" key="12">
    <source>
        <dbReference type="PROSITE" id="PS50109"/>
    </source>
</evidence>
<evidence type="ECO:0000256" key="10">
    <source>
        <dbReference type="ARBA" id="ARBA00023136"/>
    </source>
</evidence>
<dbReference type="Gene3D" id="6.10.340.10">
    <property type="match status" value="1"/>
</dbReference>
<keyword evidence="8 11" id="KW-1133">Transmembrane helix</keyword>
<dbReference type="Proteomes" id="UP000248544">
    <property type="component" value="Unassembled WGS sequence"/>
</dbReference>
<gene>
    <name evidence="14" type="ORF">C1I98_36130</name>
</gene>
<keyword evidence="9" id="KW-0902">Two-component regulatory system</keyword>
<proteinExistence type="predicted"/>
<dbReference type="Gene3D" id="3.30.565.10">
    <property type="entry name" value="Histidine kinase-like ATPase, C-terminal domain"/>
    <property type="match status" value="1"/>
</dbReference>
<dbReference type="CDD" id="cd06225">
    <property type="entry name" value="HAMP"/>
    <property type="match status" value="1"/>
</dbReference>
<dbReference type="SUPFAM" id="SSF158472">
    <property type="entry name" value="HAMP domain-like"/>
    <property type="match status" value="1"/>
</dbReference>
<dbReference type="AlphaFoldDB" id="A0A2W2FG23"/>
<dbReference type="PANTHER" id="PTHR45436:SF5">
    <property type="entry name" value="SENSOR HISTIDINE KINASE TRCS"/>
    <property type="match status" value="1"/>
</dbReference>
<dbReference type="InterPro" id="IPR003661">
    <property type="entry name" value="HisK_dim/P_dom"/>
</dbReference>
<evidence type="ECO:0000256" key="11">
    <source>
        <dbReference type="SAM" id="Phobius"/>
    </source>
</evidence>
<keyword evidence="7" id="KW-0418">Kinase</keyword>
<evidence type="ECO:0000256" key="9">
    <source>
        <dbReference type="ARBA" id="ARBA00023012"/>
    </source>
</evidence>
<dbReference type="InterPro" id="IPR050428">
    <property type="entry name" value="TCS_sensor_his_kinase"/>
</dbReference>
<name>A0A2W2FG23_9ACTN</name>
<evidence type="ECO:0000256" key="2">
    <source>
        <dbReference type="ARBA" id="ARBA00004236"/>
    </source>
</evidence>
<dbReference type="SMART" id="SM00388">
    <property type="entry name" value="HisKA"/>
    <property type="match status" value="1"/>
</dbReference>
<evidence type="ECO:0000256" key="7">
    <source>
        <dbReference type="ARBA" id="ARBA00022777"/>
    </source>
</evidence>
<dbReference type="InterPro" id="IPR004358">
    <property type="entry name" value="Sig_transdc_His_kin-like_C"/>
</dbReference>
<accession>A0A2W2FG23</accession>
<dbReference type="SUPFAM" id="SSF47384">
    <property type="entry name" value="Homodimeric domain of signal transducing histidine kinase"/>
    <property type="match status" value="1"/>
</dbReference>
<keyword evidence="10 11" id="KW-0472">Membrane</keyword>
<dbReference type="InterPro" id="IPR005467">
    <property type="entry name" value="His_kinase_dom"/>
</dbReference>
<evidence type="ECO:0000313" key="14">
    <source>
        <dbReference type="EMBL" id="PZG23648.1"/>
    </source>
</evidence>
<keyword evidence="5" id="KW-0808">Transferase</keyword>
<dbReference type="PANTHER" id="PTHR45436">
    <property type="entry name" value="SENSOR HISTIDINE KINASE YKOH"/>
    <property type="match status" value="1"/>
</dbReference>
<feature type="transmembrane region" description="Helical" evidence="11">
    <location>
        <begin position="60"/>
        <end position="79"/>
    </location>
</feature>
<dbReference type="GO" id="GO:0000155">
    <property type="term" value="F:phosphorelay sensor kinase activity"/>
    <property type="evidence" value="ECO:0007669"/>
    <property type="project" value="InterPro"/>
</dbReference>
<comment type="catalytic activity">
    <reaction evidence="1">
        <text>ATP + protein L-histidine = ADP + protein N-phospho-L-histidine.</text>
        <dbReference type="EC" id="2.7.13.3"/>
    </reaction>
</comment>
<protein>
    <recommendedName>
        <fullName evidence="3">histidine kinase</fullName>
        <ecNumber evidence="3">2.7.13.3</ecNumber>
    </recommendedName>
</protein>
<dbReference type="GO" id="GO:0005886">
    <property type="term" value="C:plasma membrane"/>
    <property type="evidence" value="ECO:0007669"/>
    <property type="project" value="UniProtKB-SubCell"/>
</dbReference>